<organism evidence="3 4">
    <name type="scientific">Prymnesium parvum</name>
    <name type="common">Toxic golden alga</name>
    <dbReference type="NCBI Taxonomy" id="97485"/>
    <lineage>
        <taxon>Eukaryota</taxon>
        <taxon>Haptista</taxon>
        <taxon>Haptophyta</taxon>
        <taxon>Prymnesiophyceae</taxon>
        <taxon>Prymnesiales</taxon>
        <taxon>Prymnesiaceae</taxon>
        <taxon>Prymnesium</taxon>
    </lineage>
</organism>
<dbReference type="InterPro" id="IPR001997">
    <property type="entry name" value="Calponin/LIMCH1"/>
</dbReference>
<dbReference type="Pfam" id="PF00307">
    <property type="entry name" value="CH"/>
    <property type="match status" value="2"/>
</dbReference>
<comment type="caution">
    <text evidence="3">The sequence shown here is derived from an EMBL/GenBank/DDBJ whole genome shotgun (WGS) entry which is preliminary data.</text>
</comment>
<name>A0AB34IZZ7_PRYPA</name>
<feature type="compositionally biased region" description="Pro residues" evidence="1">
    <location>
        <begin position="233"/>
        <end position="259"/>
    </location>
</feature>
<evidence type="ECO:0000313" key="4">
    <source>
        <dbReference type="Proteomes" id="UP001515480"/>
    </source>
</evidence>
<dbReference type="InterPro" id="IPR001715">
    <property type="entry name" value="CH_dom"/>
</dbReference>
<dbReference type="InterPro" id="IPR050606">
    <property type="entry name" value="Calponin-like"/>
</dbReference>
<dbReference type="SMART" id="SM00033">
    <property type="entry name" value="CH"/>
    <property type="match status" value="2"/>
</dbReference>
<evidence type="ECO:0000313" key="3">
    <source>
        <dbReference type="EMBL" id="KAL1508737.1"/>
    </source>
</evidence>
<reference evidence="3 4" key="1">
    <citation type="journal article" date="2024" name="Science">
        <title>Giant polyketide synthase enzymes in the biosynthesis of giant marine polyether toxins.</title>
        <authorList>
            <person name="Fallon T.R."/>
            <person name="Shende V.V."/>
            <person name="Wierzbicki I.H."/>
            <person name="Pendleton A.L."/>
            <person name="Watervoot N.F."/>
            <person name="Auber R.P."/>
            <person name="Gonzalez D.J."/>
            <person name="Wisecaver J.H."/>
            <person name="Moore B.S."/>
        </authorList>
    </citation>
    <scope>NUCLEOTIDE SEQUENCE [LARGE SCALE GENOMIC DNA]</scope>
    <source>
        <strain evidence="3 4">12B1</strain>
    </source>
</reference>
<protein>
    <recommendedName>
        <fullName evidence="2">Calponin-homology (CH) domain-containing protein</fullName>
    </recommendedName>
</protein>
<feature type="domain" description="Calponin-homology (CH)" evidence="2">
    <location>
        <begin position="321"/>
        <end position="426"/>
    </location>
</feature>
<dbReference type="InterPro" id="IPR036872">
    <property type="entry name" value="CH_dom_sf"/>
</dbReference>
<dbReference type="GO" id="GO:0007015">
    <property type="term" value="P:actin filament organization"/>
    <property type="evidence" value="ECO:0007669"/>
    <property type="project" value="TreeGrafter"/>
</dbReference>
<dbReference type="GO" id="GO:0031032">
    <property type="term" value="P:actomyosin structure organization"/>
    <property type="evidence" value="ECO:0007669"/>
    <property type="project" value="InterPro"/>
</dbReference>
<dbReference type="EMBL" id="JBGBPQ010000016">
    <property type="protein sequence ID" value="KAL1508737.1"/>
    <property type="molecule type" value="Genomic_DNA"/>
</dbReference>
<dbReference type="GO" id="GO:0051015">
    <property type="term" value="F:actin filament binding"/>
    <property type="evidence" value="ECO:0007669"/>
    <property type="project" value="TreeGrafter"/>
</dbReference>
<dbReference type="PANTHER" id="PTHR47385:SF14">
    <property type="entry name" value="TRANSGELIN"/>
    <property type="match status" value="1"/>
</dbReference>
<dbReference type="SUPFAM" id="SSF47576">
    <property type="entry name" value="Calponin-homology domain, CH-domain"/>
    <property type="match status" value="2"/>
</dbReference>
<keyword evidence="4" id="KW-1185">Reference proteome</keyword>
<gene>
    <name evidence="3" type="ORF">AB1Y20_004832</name>
</gene>
<dbReference type="Proteomes" id="UP001515480">
    <property type="component" value="Unassembled WGS sequence"/>
</dbReference>
<dbReference type="GO" id="GO:0015629">
    <property type="term" value="C:actin cytoskeleton"/>
    <property type="evidence" value="ECO:0007669"/>
    <property type="project" value="TreeGrafter"/>
</dbReference>
<accession>A0AB34IZZ7</accession>
<feature type="domain" description="Calponin-homology (CH)" evidence="2">
    <location>
        <begin position="40"/>
        <end position="145"/>
    </location>
</feature>
<dbReference type="PRINTS" id="PR00889">
    <property type="entry name" value="CALPONIN"/>
</dbReference>
<dbReference type="AlphaFoldDB" id="A0AB34IZZ7"/>
<feature type="region of interest" description="Disordered" evidence="1">
    <location>
        <begin position="214"/>
        <end position="263"/>
    </location>
</feature>
<dbReference type="Gene3D" id="1.10.418.10">
    <property type="entry name" value="Calponin-like domain"/>
    <property type="match status" value="2"/>
</dbReference>
<dbReference type="PRINTS" id="PR00888">
    <property type="entry name" value="SM22CALPONIN"/>
</dbReference>
<dbReference type="InterPro" id="IPR003096">
    <property type="entry name" value="SM22_calponin"/>
</dbReference>
<sequence length="507" mass="54167">MSPPGTFVSYEQRAAEMNGGEVLYGLDKELAEKAAAKYDLNVEAATRAWIEAVTHERLGEMPLQQELKSGVVLCQLVNAIKPGVCPKPSPAKMPFKQMENISNYLKACDDLGVPRHEQFQTISLYENKNMLEVLTNLQALGRAAQRIPGYSGPAFGVKLASGYAREFTEEQRRAAAAESTFLGKGSHGQATASGQFDTSKEIVKCKLPASTAPTMVGMGSHAGASQADVPRNIRPPPGSLPSPPPAPAAPPAPPKPAAVPPSSNVVHAMSTCSVGTKQYGHAGGNATFVSYEQRAAEMNGGEVLYGLDKELAEKAAAKYDLNVEAATRAWIEAVTHERLGEMPLQQELKSGVVLCQLVNAIKPGVCPKPSPAKMPFKQMENISNYLKACDDLGVPRHEQFQTISLYENKNMLEVLTNLQALGRAAQRIPGYSGPAFGVKLASGYAREFTEEQRRAAAAESTFLGKGSHGQATASGQFDTSKEIVKCKLPASTAPTMVGMGSHAAYHR</sequence>
<evidence type="ECO:0000256" key="1">
    <source>
        <dbReference type="SAM" id="MobiDB-lite"/>
    </source>
</evidence>
<dbReference type="PROSITE" id="PS50021">
    <property type="entry name" value="CH"/>
    <property type="match status" value="2"/>
</dbReference>
<dbReference type="PANTHER" id="PTHR47385">
    <property type="entry name" value="CALPONIN"/>
    <property type="match status" value="1"/>
</dbReference>
<proteinExistence type="predicted"/>
<evidence type="ECO:0000259" key="2">
    <source>
        <dbReference type="PROSITE" id="PS50021"/>
    </source>
</evidence>